<gene>
    <name evidence="2" type="ORF">J2753_001488</name>
</gene>
<keyword evidence="3" id="KW-1185">Reference proteome</keyword>
<dbReference type="Proteomes" id="UP000823736">
    <property type="component" value="Unassembled WGS sequence"/>
</dbReference>
<sequence length="74" mass="8925">MRHYQNNSQTITRTLAIYFMSESLNWHLFRRIHLTTTIWTPEIELRSSIYHPPTTTVSADENREWSDEKKNNTD</sequence>
<proteinExistence type="predicted"/>
<dbReference type="EMBL" id="JAGGLC010000003">
    <property type="protein sequence ID" value="MBP1986990.1"/>
    <property type="molecule type" value="Genomic_DNA"/>
</dbReference>
<feature type="compositionally biased region" description="Basic and acidic residues" evidence="1">
    <location>
        <begin position="60"/>
        <end position="74"/>
    </location>
</feature>
<feature type="region of interest" description="Disordered" evidence="1">
    <location>
        <begin position="51"/>
        <end position="74"/>
    </location>
</feature>
<name>A0A8T4GX01_9EURY</name>
<dbReference type="AlphaFoldDB" id="A0A8T4GX01"/>
<evidence type="ECO:0000313" key="2">
    <source>
        <dbReference type="EMBL" id="MBP1986990.1"/>
    </source>
</evidence>
<organism evidence="2 3">
    <name type="scientific">Halolamina salifodinae</name>
    <dbReference type="NCBI Taxonomy" id="1202767"/>
    <lineage>
        <taxon>Archaea</taxon>
        <taxon>Methanobacteriati</taxon>
        <taxon>Methanobacteriota</taxon>
        <taxon>Stenosarchaea group</taxon>
        <taxon>Halobacteria</taxon>
        <taxon>Halobacteriales</taxon>
        <taxon>Haloferacaceae</taxon>
    </lineage>
</organism>
<comment type="caution">
    <text evidence="2">The sequence shown here is derived from an EMBL/GenBank/DDBJ whole genome shotgun (WGS) entry which is preliminary data.</text>
</comment>
<evidence type="ECO:0000256" key="1">
    <source>
        <dbReference type="SAM" id="MobiDB-lite"/>
    </source>
</evidence>
<protein>
    <submittedName>
        <fullName evidence="2">Uncharacterized protein</fullName>
    </submittedName>
</protein>
<accession>A0A8T4GX01</accession>
<evidence type="ECO:0000313" key="3">
    <source>
        <dbReference type="Proteomes" id="UP000823736"/>
    </source>
</evidence>
<reference evidence="2" key="1">
    <citation type="submission" date="2021-03" db="EMBL/GenBank/DDBJ databases">
        <title>Genomic Encyclopedia of Type Strains, Phase IV (KMG-IV): sequencing the most valuable type-strain genomes for metagenomic binning, comparative biology and taxonomic classification.</title>
        <authorList>
            <person name="Goeker M."/>
        </authorList>
    </citation>
    <scope>NUCLEOTIDE SEQUENCE</scope>
    <source>
        <strain evidence="2">DSM 26232</strain>
    </source>
</reference>